<dbReference type="GO" id="GO:0005198">
    <property type="term" value="F:structural molecule activity"/>
    <property type="evidence" value="ECO:0007669"/>
    <property type="project" value="InterPro"/>
</dbReference>
<proteinExistence type="inferred from homology"/>
<evidence type="ECO:0000259" key="5">
    <source>
        <dbReference type="Pfam" id="PF00700"/>
    </source>
</evidence>
<evidence type="ECO:0000256" key="3">
    <source>
        <dbReference type="ARBA" id="ARBA00023143"/>
    </source>
</evidence>
<dbReference type="InterPro" id="IPR001492">
    <property type="entry name" value="Flagellin"/>
</dbReference>
<protein>
    <submittedName>
        <fullName evidence="6">Flagellar hook-associated protein 3</fullName>
    </submittedName>
</protein>
<dbReference type="InterPro" id="IPR046358">
    <property type="entry name" value="Flagellin_C"/>
</dbReference>
<dbReference type="InterPro" id="IPR013384">
    <property type="entry name" value="Flagell_FlgL"/>
</dbReference>
<keyword evidence="6" id="KW-0282">Flagellum</keyword>
<organism evidence="6 7">
    <name type="scientific">Pullulanibacillus camelliae</name>
    <dbReference type="NCBI Taxonomy" id="1707096"/>
    <lineage>
        <taxon>Bacteria</taxon>
        <taxon>Bacillati</taxon>
        <taxon>Bacillota</taxon>
        <taxon>Bacilli</taxon>
        <taxon>Bacillales</taxon>
        <taxon>Sporolactobacillaceae</taxon>
        <taxon>Pullulanibacillus</taxon>
    </lineage>
</organism>
<keyword evidence="3" id="KW-0975">Bacterial flagellum</keyword>
<keyword evidence="6" id="KW-0966">Cell projection</keyword>
<dbReference type="Pfam" id="PF00700">
    <property type="entry name" value="Flagellin_C"/>
    <property type="match status" value="1"/>
</dbReference>
<name>A0A8J2YGM3_9BACL</name>
<feature type="domain" description="Flagellin N-terminal" evidence="4">
    <location>
        <begin position="7"/>
        <end position="140"/>
    </location>
</feature>
<dbReference type="GO" id="GO:0071973">
    <property type="term" value="P:bacterial-type flagellum-dependent cell motility"/>
    <property type="evidence" value="ECO:0007669"/>
    <property type="project" value="InterPro"/>
</dbReference>
<evidence type="ECO:0000256" key="1">
    <source>
        <dbReference type="ARBA" id="ARBA00004365"/>
    </source>
</evidence>
<dbReference type="PANTHER" id="PTHR42792:SF1">
    <property type="entry name" value="FLAGELLAR HOOK-ASSOCIATED PROTEIN 3"/>
    <property type="match status" value="1"/>
</dbReference>
<evidence type="ECO:0000313" key="7">
    <source>
        <dbReference type="Proteomes" id="UP000628775"/>
    </source>
</evidence>
<dbReference type="EMBL" id="BMIR01000005">
    <property type="protein sequence ID" value="GGE36198.1"/>
    <property type="molecule type" value="Genomic_DNA"/>
</dbReference>
<reference evidence="6" key="2">
    <citation type="submission" date="2020-09" db="EMBL/GenBank/DDBJ databases">
        <authorList>
            <person name="Sun Q."/>
            <person name="Zhou Y."/>
        </authorList>
    </citation>
    <scope>NUCLEOTIDE SEQUENCE</scope>
    <source>
        <strain evidence="6">CGMCC 1.15371</strain>
    </source>
</reference>
<dbReference type="GO" id="GO:0009424">
    <property type="term" value="C:bacterial-type flagellum hook"/>
    <property type="evidence" value="ECO:0007669"/>
    <property type="project" value="InterPro"/>
</dbReference>
<reference evidence="6" key="1">
    <citation type="journal article" date="2014" name="Int. J. Syst. Evol. Microbiol.">
        <title>Complete genome sequence of Corynebacterium casei LMG S-19264T (=DSM 44701T), isolated from a smear-ripened cheese.</title>
        <authorList>
            <consortium name="US DOE Joint Genome Institute (JGI-PGF)"/>
            <person name="Walter F."/>
            <person name="Albersmeier A."/>
            <person name="Kalinowski J."/>
            <person name="Ruckert C."/>
        </authorList>
    </citation>
    <scope>NUCLEOTIDE SEQUENCE</scope>
    <source>
        <strain evidence="6">CGMCC 1.15371</strain>
    </source>
</reference>
<gene>
    <name evidence="6" type="primary">flgL</name>
    <name evidence="6" type="ORF">GCM10011391_13740</name>
</gene>
<keyword evidence="7" id="KW-1185">Reference proteome</keyword>
<evidence type="ECO:0000313" key="6">
    <source>
        <dbReference type="EMBL" id="GGE36198.1"/>
    </source>
</evidence>
<dbReference type="InterPro" id="IPR001029">
    <property type="entry name" value="Flagellin_N"/>
</dbReference>
<accession>A0A8J2YGM3</accession>
<evidence type="ECO:0000256" key="2">
    <source>
        <dbReference type="ARBA" id="ARBA00005709"/>
    </source>
</evidence>
<dbReference type="PANTHER" id="PTHR42792">
    <property type="entry name" value="FLAGELLIN"/>
    <property type="match status" value="1"/>
</dbReference>
<evidence type="ECO:0000259" key="4">
    <source>
        <dbReference type="Pfam" id="PF00669"/>
    </source>
</evidence>
<feature type="domain" description="Flagellin C-terminal" evidence="5">
    <location>
        <begin position="211"/>
        <end position="293"/>
    </location>
</feature>
<dbReference type="NCBIfam" id="TIGR02550">
    <property type="entry name" value="flagell_flgL"/>
    <property type="match status" value="1"/>
</dbReference>
<dbReference type="SUPFAM" id="SSF64518">
    <property type="entry name" value="Phase 1 flagellin"/>
    <property type="match status" value="1"/>
</dbReference>
<sequence length="294" mass="32559">MRVTQGMISQDFLRQLNNSSSSLATLQQQLMTGNKISKPSQDPVVATLGIAYRSDVAHVDQFSRNMDTVHQWMDASDSALDETNQVLTRLNELTTEASSDSYTSDQRADIEKEVEQLKQQLVTVANTQVAGKYIFNGTQTSKKPVNDDYTLNYDPDNVKDVNITVNNGIQIKANVNPNDVFSQSLFDDIGKLQDALKDSDSKGADISKYISVIQGHMDDVTAAQADLGARENRVDLIDNRLSNQKQTTETIMTNNEGADFESTLVNYQTQQTIHNAALAVGSKIMQPTLVDFLR</sequence>
<dbReference type="RefSeq" id="WP_188691173.1">
    <property type="nucleotide sequence ID" value="NZ_BMIR01000005.1"/>
</dbReference>
<comment type="caution">
    <text evidence="6">The sequence shown here is derived from an EMBL/GenBank/DDBJ whole genome shotgun (WGS) entry which is preliminary data.</text>
</comment>
<comment type="subcellular location">
    <subcellularLocation>
        <location evidence="1">Bacterial flagellum</location>
    </subcellularLocation>
</comment>
<dbReference type="AlphaFoldDB" id="A0A8J2YGM3"/>
<dbReference type="Proteomes" id="UP000628775">
    <property type="component" value="Unassembled WGS sequence"/>
</dbReference>
<keyword evidence="6" id="KW-0969">Cilium</keyword>
<dbReference type="Pfam" id="PF00669">
    <property type="entry name" value="Flagellin_N"/>
    <property type="match status" value="1"/>
</dbReference>
<dbReference type="Gene3D" id="1.20.1330.10">
    <property type="entry name" value="f41 fragment of flagellin, N-terminal domain"/>
    <property type="match status" value="1"/>
</dbReference>
<comment type="similarity">
    <text evidence="2">Belongs to the bacterial flagellin family.</text>
</comment>